<name>A0AAV2YN65_9STRA</name>
<evidence type="ECO:0008006" key="3">
    <source>
        <dbReference type="Google" id="ProtNLM"/>
    </source>
</evidence>
<dbReference type="EMBL" id="DAKRPA010000233">
    <property type="protein sequence ID" value="DAZ94779.1"/>
    <property type="molecule type" value="Genomic_DNA"/>
</dbReference>
<evidence type="ECO:0000313" key="2">
    <source>
        <dbReference type="Proteomes" id="UP001146120"/>
    </source>
</evidence>
<comment type="caution">
    <text evidence="1">The sequence shown here is derived from an EMBL/GenBank/DDBJ whole genome shotgun (WGS) entry which is preliminary data.</text>
</comment>
<dbReference type="Proteomes" id="UP001146120">
    <property type="component" value="Unassembled WGS sequence"/>
</dbReference>
<accession>A0AAV2YN65</accession>
<proteinExistence type="predicted"/>
<reference evidence="1" key="1">
    <citation type="submission" date="2022-11" db="EMBL/GenBank/DDBJ databases">
        <authorList>
            <person name="Morgan W.R."/>
            <person name="Tartar A."/>
        </authorList>
    </citation>
    <scope>NUCLEOTIDE SEQUENCE</scope>
    <source>
        <strain evidence="1">ARSEF 373</strain>
    </source>
</reference>
<evidence type="ECO:0000313" key="1">
    <source>
        <dbReference type="EMBL" id="DAZ94779.1"/>
    </source>
</evidence>
<gene>
    <name evidence="1" type="ORF">N0F65_012359</name>
</gene>
<protein>
    <recommendedName>
        <fullName evidence="3">GPS domain-containing protein</fullName>
    </recommendedName>
</protein>
<organism evidence="1 2">
    <name type="scientific">Lagenidium giganteum</name>
    <dbReference type="NCBI Taxonomy" id="4803"/>
    <lineage>
        <taxon>Eukaryota</taxon>
        <taxon>Sar</taxon>
        <taxon>Stramenopiles</taxon>
        <taxon>Oomycota</taxon>
        <taxon>Peronosporomycetes</taxon>
        <taxon>Pythiales</taxon>
        <taxon>Pythiaceae</taxon>
    </lineage>
</organism>
<sequence>MRSSINVNLLRPDYTFETYQGIPKALADAVNSSMWDYVDEIVQLDLFVQMGKLLPPRVVTNVQLIVKDGERHIQIVGVASSVASTVNQVSYLLDSTPTVPDTLALKVVSGIQQSEMSMPLIMHAVNQAPRLRHKVLQASQELILLQFQLDDADDVGSDPSQPSWSWHGVSITSPTGKMTLIDASRNNVGLVTLESIDASVSRALDVVAVNGSLRYINSMLQRVLYSSNGSCETDDRLTVAISDTWFGRDAQSVSVEKTVLLPACSIIPGQPTMVFPASVPLYDPIQRSLALTTLAWTEAKHQSLAMPIDLHVAVGFSVTPDVQRIRVLPPRPVQVITISVTTTSGTFDLAIDVTISGVQSSPSVHVYADAVAAIVDEVLGESNDGHGPAESMEAQIRALYALVGKDLNISVKKLEGSVLGTAGNTWIVQVIGSVDILPSPRISSSNLPGSNTATVTSQMMAPIVQGSFTLQVGFERTRALAPSSTAIQVQDALEALTSLEVVKVTMPSKMSWEITFLSPSSNIPLITADNNLSQPARSVDNTTNLMDPSIVNITRLTAGVGQGQVIDIQLSATRTDPAYQITANATGVLIGTFRLGFQDPTDSTQPLMAVSGDIAFDAVASIKDEGVVMDMGGRRGASLEHQVRGMMKTNARWMALVSVMAVRSSVAGGFTWSITFQNAPSDFPVLVLANSSVSGVGASVSVQRTQSSNRLGGTFKVAFGSQSTSALPVTATENQVANELMKLNSVRSSSFSYGSVIVRRSSSTSRGDYVTFAVMFAEELVSAVSFDPTTGQPQFIVDGSALTGVGAFARVVGVQKRSQPLLWQSGPSVTDPVLGWTDGVRIMSNSSVRVSGSLIDVMEAAKSLRVVMPEDWSGQARLMCGLPQGVLESELWQPFHTLDTAFVSIAISPAADVQRTSRTAAVIVDHKDGNSSIVVAEGSVSQLGDFGVVADSGSRLQQYSLTISTRNKSLSSGAQPPVQFVSIYGTPDILTSALESVEYHAHNAMVEYDELKFSLVDVLNNTVSDVVFPVHVFCKPIAAIIRLNGSIEDPLSIDAWSKPVISVKPDQVTRITGIRMDNMGRVVDSALVAMDASCGQVFLTRNGRNEHQSNGHQVQVTGPLEIINQELRFLYYKSGPDCGNSDTIAVSSWSSDLANEHKRQILIIIEPPNIAPRVSMSTRVYHSYEDAMFRFPNLTLDPGSANLSYRGSTGYYNYDLWAYDLFEAPYRYPSDSQDSWGHMKVATFNGSVASSKPPRWFCTLGSSFLFAATTDAYGEELWASDGSASSTRLMVDLLPGVASSGPAYMTALGSRVLFSAEGLDLSWALTTSSCNGLRSSSIDSGVLYVVSSSNVWDPTVRFDCPSGFTWASTAEGLGLFRVSSSASEPFVFWNSCQWTGYIFGGKSRKYFRFSDSATTGAYKHAGRKDSAPVEYSFDQTEFAGILCLNSSRSSNAATTGRELWITDGTVQGTTLLLDISPGGGSSDPKHFTLFKSMWLVFQASTPSFGAELFKTDGTAGGTVLVEDIWTGPRSSRPSFFSEWSTGDGRMYFAATTDLGRELWATDGYSSFTGERTRRQRGTVPVGTTIVKDICSGSGSSSPQYVTATSLGVFFSATDCVNGRELWLSDGTPSGTKMVKDLNSATGQGSNPAFLTWFQSKLYFQAAGDGNTGKELYVSDGTTAGTVLLIDINPGARSSSPALLSAISATRGSIQTAALYFAAAGSNGYVSLWTSSGTSSGTSSILDDVFAMSKTFDLERSDGSRPLLFSSGTQMYFVTNSTAVSVQIVRGQTISMGISVSSGTIALSDFDGPAGKQYSATLNVSGTYDELVEALARLTFIPPLNWNDDVAVGKSSEPVVNWVFDVSFDNTVVRTEAVLVVAPKRDPPVINVPNFVQDAAHSMPDYLSFFRASCLPVQCIEDVICVLAGFSIRWTDDVGRPDAAQAVLRMGVLSGLLQLQRIECATSVTTSSGDDTSFRTLMMRAPMVCIDRVLQQLRYVGNPNFSGTDTLQISVTTDSGESDLVNIPVVVAEQNDAPYVITSEFYEAVEDVPLLLTDLVLLDPDATKSEQIRVEITATYGFVALARQWGISSINGSLNGDTHVVFTGTLYNVSKVMKFLTFTSIRDWNSIAAGDLYGNSSGFASVMFQFTDAQIFNSSTSSVVYFNVVPAPDPVLISLPRNSPDSVFRSTPVGSLEGFEDQWLDISGLSFDCADLSFDSVLTIALSVTQGILRVASTDEITIVNQVSEEAPLLSMSGTYSAINRATATLQYLPRANYHGTDALSITATASDEYTGQRSIDGSLVVPISVNPVNDKPQWVVPPGINVTVYQDLPAIIHGVTVIDNDVAMVNCSAVPCSFDLEIEVHHGSLSLPRLAERNAASHDSATFDSLFAMSGSLDDINYIIDEMVFTMKNPEYYASNDTDRRNMMLILTIDDLGLYGSGGTNGVSTTIWLNPVAWDTHVVYWISPVATVNMVEDVIFAFNGMLQIVDPDSNRDWTSIWSLSISCPIGELRLPTNGIQTAVKSSQLMVVEGLLDQLNQALQLSTFIPPHNWVGASHIGLTVQSIDGKKRTETTVHLFVTSECDVPQWNILTETYTTDEDTTTPLHGIQLTQDEITATSQLTLSVESSNGGVSLRLLDGLNVISSKVGKSIDNELASSENVTSMAQLFYAEITVEGEFQLISKALAAMMFKPDPDFNSWNKLPVEVRLHVQVGCDGGGSISSSAVVRVHVRRVSDPPRLVSNTFTPILNPLNELVSSSQPVLEIRGGATIHIDQGTVADQDDQDGISTTLLMNVTSTNGVVHLWKQSQLELEQQGQLMFLTSDAPGLVVVGDITSINQLVMGNLAFTADEDVVGVAFVTITLSDLGNHGMDTPLTSTYSMPIRVTAQSQVPKLYLPLYGIHRRSLRINEGTSVLLSGAPMLESTQLVSSATSIVSLARVRPQAPDSATRVVPLETFRSDSARPSYFVLHRGKTLFRGVDSAAGAELWVSDGTAEGTRLLFDLLPGTAGSNPSYLTRFSVDDRVYFAADGLDLRWKLNQDHQDECGGFRQSSRHSDIYFAVADMNIWDPQQVYDCPPGFRWISTAEARAVFTGTTQVGNEPLTYFDQCGWIGYLWGGVSRKAFRFSDSKTTGAFKDAGFQDSYRVDIGSSVHDFAGIVCKRLARNEVSQTGSELWVTDGTIGGTQRVVDINSGFGGSMPAFFVEANSLLYFQAFTPDTGSELWATDGTASGTFLVADVEFGTGSSSPMYMTPFATQIMFSAMTSTVGREPWFSDGDPRASLRTDKAKTGTNLLLDICAGRGSSNPKYFAAMDTKPLMLFQADDCIKGPELWRTDGTRAGTALVMDINLGSVGSSPAYLTLFAHLVYFQADDGVRGPELWVSDGTSSGTKLLIDLVPGAIGGRPSYLSLLSVGQTSGLGFVGSKSLGVREFWFVDGATPTQAAQLFPASEEAITVADTPMEDMYPPRLLSLDSSSFLFFSGGHNATGWADPQHRLRSSTRRRSMTVVNAIPDQVLQLTISCSNCVLAVLLGCSDAIVSGSMTGVVNVVGSTTAINCVVEQVTYHALPGAFGWDELVATVSTQRSLVESTSPDAWLQTIEQRLAIEVIALNSPPTVVMPTYIEVAELTWIPIDGIQISDQDAEDGVVFVRVSANFGSVRLSSSTSSSSVVQPSDATLELTTDITRASTMLRLLEYGCMDAVVCFDGLNDFVTVYVDDNGHNGDGGPQTAQQATRVQIRASSN</sequence>
<reference evidence="1" key="2">
    <citation type="journal article" date="2023" name="Microbiol Resour">
        <title>Decontamination and Annotation of the Draft Genome Sequence of the Oomycete Lagenidium giganteum ARSEF 373.</title>
        <authorList>
            <person name="Morgan W.R."/>
            <person name="Tartar A."/>
        </authorList>
    </citation>
    <scope>NUCLEOTIDE SEQUENCE</scope>
    <source>
        <strain evidence="1">ARSEF 373</strain>
    </source>
</reference>
<keyword evidence="2" id="KW-1185">Reference proteome</keyword>